<feature type="compositionally biased region" description="Polar residues" evidence="2">
    <location>
        <begin position="41"/>
        <end position="54"/>
    </location>
</feature>
<dbReference type="GO" id="GO:0005768">
    <property type="term" value="C:endosome"/>
    <property type="evidence" value="ECO:0007669"/>
    <property type="project" value="TreeGrafter"/>
</dbReference>
<feature type="region of interest" description="Disordered" evidence="2">
    <location>
        <begin position="1"/>
        <end position="120"/>
    </location>
</feature>
<feature type="compositionally biased region" description="Low complexity" evidence="2">
    <location>
        <begin position="57"/>
        <end position="67"/>
    </location>
</feature>
<comment type="similarity">
    <text evidence="1">Belongs to the VPS17 family.</text>
</comment>
<feature type="compositionally biased region" description="Polar residues" evidence="2">
    <location>
        <begin position="108"/>
        <end position="117"/>
    </location>
</feature>
<dbReference type="PIRSF" id="PIRSF011791">
    <property type="entry name" value="Vps17"/>
    <property type="match status" value="1"/>
</dbReference>
<gene>
    <name evidence="5" type="ORF">CLIB1423_25S00430</name>
</gene>
<dbReference type="GO" id="GO:0006886">
    <property type="term" value="P:intracellular protein transport"/>
    <property type="evidence" value="ECO:0007669"/>
    <property type="project" value="TreeGrafter"/>
</dbReference>
<dbReference type="InterPro" id="IPR014461">
    <property type="entry name" value="Retromer_complex_Vps17"/>
</dbReference>
<dbReference type="CDD" id="cd06891">
    <property type="entry name" value="PX_Vps17p"/>
    <property type="match status" value="1"/>
</dbReference>
<reference evidence="5" key="1">
    <citation type="submission" date="2022-03" db="EMBL/GenBank/DDBJ databases">
        <authorList>
            <person name="Legras J.-L."/>
            <person name="Devillers H."/>
            <person name="Grondin C."/>
        </authorList>
    </citation>
    <scope>NUCLEOTIDE SEQUENCE</scope>
    <source>
        <strain evidence="5">CLIB 1423</strain>
    </source>
</reference>
<dbReference type="InterPro" id="IPR053055">
    <property type="entry name" value="VPS17"/>
</dbReference>
<keyword evidence="1" id="KW-0653">Protein transport</keyword>
<feature type="domain" description="Sorting nexin/Vps5-like C-terminal" evidence="4">
    <location>
        <begin position="299"/>
        <end position="489"/>
    </location>
</feature>
<protein>
    <recommendedName>
        <fullName evidence="1">Vacuolar protein sorting-associated protein 17</fullName>
    </recommendedName>
</protein>
<dbReference type="InterPro" id="IPR037907">
    <property type="entry name" value="Vps17_PX"/>
</dbReference>
<accession>A0A9P0QTH7</accession>
<dbReference type="EMBL" id="CAKXYY010000025">
    <property type="protein sequence ID" value="CAH2355355.1"/>
    <property type="molecule type" value="Genomic_DNA"/>
</dbReference>
<dbReference type="OrthoDB" id="9976382at2759"/>
<comment type="function">
    <text evidence="1">Component of the membrane-associated retromer complex which is essential in endosome-to-Golgi retrograde transport.</text>
</comment>
<dbReference type="Gene3D" id="1.20.1270.60">
    <property type="entry name" value="Arfaptin homology (AH) domain/BAR domain"/>
    <property type="match status" value="1"/>
</dbReference>
<feature type="compositionally biased region" description="Acidic residues" evidence="2">
    <location>
        <begin position="98"/>
        <end position="107"/>
    </location>
</feature>
<dbReference type="GO" id="GO:0032266">
    <property type="term" value="F:phosphatidylinositol-3-phosphate binding"/>
    <property type="evidence" value="ECO:0007669"/>
    <property type="project" value="TreeGrafter"/>
</dbReference>
<dbReference type="InterPro" id="IPR036871">
    <property type="entry name" value="PX_dom_sf"/>
</dbReference>
<keyword evidence="6" id="KW-1185">Reference proteome</keyword>
<proteinExistence type="inferred from homology"/>
<dbReference type="InterPro" id="IPR015404">
    <property type="entry name" value="Vps5_C"/>
</dbReference>
<dbReference type="AlphaFoldDB" id="A0A9P0QTH7"/>
<name>A0A9P0QTH7_9ASCO</name>
<dbReference type="GO" id="GO:0005829">
    <property type="term" value="C:cytosol"/>
    <property type="evidence" value="ECO:0007669"/>
    <property type="project" value="GOC"/>
</dbReference>
<dbReference type="Pfam" id="PF00787">
    <property type="entry name" value="PX"/>
    <property type="match status" value="1"/>
</dbReference>
<feature type="compositionally biased region" description="Polar residues" evidence="2">
    <location>
        <begin position="80"/>
        <end position="91"/>
    </location>
</feature>
<dbReference type="Proteomes" id="UP000837801">
    <property type="component" value="Unassembled WGS sequence"/>
</dbReference>
<evidence type="ECO:0000259" key="4">
    <source>
        <dbReference type="Pfam" id="PF09325"/>
    </source>
</evidence>
<evidence type="ECO:0000256" key="1">
    <source>
        <dbReference type="PIRNR" id="PIRNR011791"/>
    </source>
</evidence>
<feature type="compositionally biased region" description="Basic and acidic residues" evidence="2">
    <location>
        <begin position="68"/>
        <end position="79"/>
    </location>
</feature>
<evidence type="ECO:0000259" key="3">
    <source>
        <dbReference type="Pfam" id="PF00787"/>
    </source>
</evidence>
<evidence type="ECO:0000313" key="5">
    <source>
        <dbReference type="EMBL" id="CAH2355355.1"/>
    </source>
</evidence>
<comment type="caution">
    <text evidence="5">The sequence shown here is derived from an EMBL/GenBank/DDBJ whole genome shotgun (WGS) entry which is preliminary data.</text>
</comment>
<comment type="subunit">
    <text evidence="1">Component of the retromer complex.</text>
</comment>
<sequence>MSSAVPYNPEDFDDNNPFAEPDMFPADEEDNNPNNEDHAVSHSQTGQAGQQQHYESQHPQVPTQVQTQEHRSVLNERETSALSYNNNTHAGHQTDRGEDQEEGDNVAETDNSNSAQLTEKELRKLIPERFTKKYSLTIKLRGIEPNKSGNPILNFDVQVAGLARFRQSTYKEVRRTFNEVLKFNKYLSVSNLEVCVPVIPSALTSYPSGGVEETKHLMIEWQEWFDRISSNPILIRDEEFIFFVENDFGYSVINSNRKTAIASGLLRKTLKQFQVPYDPYEELADFRPLIKSSYLICTKLHKALDRKSKSEKQISVYIGELSQKLIQLSEFEMIHPGMKNMWEKLSKISSIQSDLVLIESINDMGNFGDGIQSMIDDFYQIKEALTNRHLIMRELSTAEKDTKSKHLQANKIKNKSSLDPLKVDEALRSLEYASKTEESLNLQLKRISGEMLFEKQEIINHTEVKFRRMLRNFTLNKVEHHRKILKHLENIRLDIRIVDERGGLSRLNRENLSNLKHNLTQSQSVNGDSWSHRTFRSLNAKTSAEEELKEEGEGEIAVDAKNAASILGVATF</sequence>
<dbReference type="Pfam" id="PF09325">
    <property type="entry name" value="Vps5"/>
    <property type="match status" value="1"/>
</dbReference>
<dbReference type="Gene3D" id="3.30.1520.10">
    <property type="entry name" value="Phox-like domain"/>
    <property type="match status" value="1"/>
</dbReference>
<feature type="domain" description="PX" evidence="3">
    <location>
        <begin position="165"/>
        <end position="246"/>
    </location>
</feature>
<dbReference type="InterPro" id="IPR027267">
    <property type="entry name" value="AH/BAR_dom_sf"/>
</dbReference>
<dbReference type="PANTHER" id="PTHR47433">
    <property type="entry name" value="VACUOLAR PROTEIN SORTING-ASSOCIATED PROTEIN 17"/>
    <property type="match status" value="1"/>
</dbReference>
<evidence type="ECO:0000256" key="2">
    <source>
        <dbReference type="SAM" id="MobiDB-lite"/>
    </source>
</evidence>
<dbReference type="PANTHER" id="PTHR47433:SF1">
    <property type="entry name" value="VACUOLAR PROTEIN SORTING-ASSOCIATED PROTEIN 17"/>
    <property type="match status" value="1"/>
</dbReference>
<dbReference type="GO" id="GO:0030905">
    <property type="term" value="C:retromer, tubulation complex"/>
    <property type="evidence" value="ECO:0007669"/>
    <property type="project" value="TreeGrafter"/>
</dbReference>
<dbReference type="GO" id="GO:0042147">
    <property type="term" value="P:retrograde transport, endosome to Golgi"/>
    <property type="evidence" value="ECO:0007669"/>
    <property type="project" value="InterPro"/>
</dbReference>
<dbReference type="SUPFAM" id="SSF64268">
    <property type="entry name" value="PX domain"/>
    <property type="match status" value="1"/>
</dbReference>
<evidence type="ECO:0000313" key="6">
    <source>
        <dbReference type="Proteomes" id="UP000837801"/>
    </source>
</evidence>
<organism evidence="5 6">
    <name type="scientific">[Candida] railenensis</name>
    <dbReference type="NCBI Taxonomy" id="45579"/>
    <lineage>
        <taxon>Eukaryota</taxon>
        <taxon>Fungi</taxon>
        <taxon>Dikarya</taxon>
        <taxon>Ascomycota</taxon>
        <taxon>Saccharomycotina</taxon>
        <taxon>Pichiomycetes</taxon>
        <taxon>Debaryomycetaceae</taxon>
        <taxon>Kurtzmaniella</taxon>
    </lineage>
</organism>
<keyword evidence="1" id="KW-0813">Transport</keyword>
<dbReference type="InterPro" id="IPR001683">
    <property type="entry name" value="PX_dom"/>
</dbReference>